<evidence type="ECO:0000313" key="1">
    <source>
        <dbReference type="EMBL" id="VDM71277.1"/>
    </source>
</evidence>
<protein>
    <submittedName>
        <fullName evidence="1">Uncharacterized protein</fullName>
    </submittedName>
</protein>
<dbReference type="Proteomes" id="UP000270094">
    <property type="component" value="Unassembled WGS sequence"/>
</dbReference>
<gene>
    <name evidence="1" type="ORF">SVUK_LOCUS6275</name>
</gene>
<reference evidence="1 2" key="1">
    <citation type="submission" date="2018-11" db="EMBL/GenBank/DDBJ databases">
        <authorList>
            <consortium name="Pathogen Informatics"/>
        </authorList>
    </citation>
    <scope>NUCLEOTIDE SEQUENCE [LARGE SCALE GENOMIC DNA]</scope>
</reference>
<dbReference type="AlphaFoldDB" id="A0A3P7J4H1"/>
<sequence>MSDSDDEIPRLPADTLAILQQFQEEQRKITEGFADVITEDWQ</sequence>
<organism evidence="1 2">
    <name type="scientific">Strongylus vulgaris</name>
    <name type="common">Blood worm</name>
    <dbReference type="NCBI Taxonomy" id="40348"/>
    <lineage>
        <taxon>Eukaryota</taxon>
        <taxon>Metazoa</taxon>
        <taxon>Ecdysozoa</taxon>
        <taxon>Nematoda</taxon>
        <taxon>Chromadorea</taxon>
        <taxon>Rhabditida</taxon>
        <taxon>Rhabditina</taxon>
        <taxon>Rhabditomorpha</taxon>
        <taxon>Strongyloidea</taxon>
        <taxon>Strongylidae</taxon>
        <taxon>Strongylus</taxon>
    </lineage>
</organism>
<name>A0A3P7J4H1_STRVU</name>
<dbReference type="OrthoDB" id="206354at2759"/>
<feature type="non-terminal residue" evidence="1">
    <location>
        <position position="42"/>
    </location>
</feature>
<proteinExistence type="predicted"/>
<accession>A0A3P7J4H1</accession>
<dbReference type="EMBL" id="UYYB01019660">
    <property type="protein sequence ID" value="VDM71277.1"/>
    <property type="molecule type" value="Genomic_DNA"/>
</dbReference>
<keyword evidence="2" id="KW-1185">Reference proteome</keyword>
<evidence type="ECO:0000313" key="2">
    <source>
        <dbReference type="Proteomes" id="UP000270094"/>
    </source>
</evidence>